<proteinExistence type="predicted"/>
<feature type="compositionally biased region" description="Basic and acidic residues" evidence="2">
    <location>
        <begin position="84"/>
        <end position="97"/>
    </location>
</feature>
<dbReference type="GO" id="GO:0003677">
    <property type="term" value="F:DNA binding"/>
    <property type="evidence" value="ECO:0007669"/>
    <property type="project" value="InterPro"/>
</dbReference>
<name>A0A9W6I3S6_9ACTN</name>
<protein>
    <recommendedName>
        <fullName evidence="5">Tyr recombinase domain-containing protein</fullName>
    </recommendedName>
</protein>
<dbReference type="SUPFAM" id="SSF56349">
    <property type="entry name" value="DNA breaking-rejoining enzymes"/>
    <property type="match status" value="1"/>
</dbReference>
<organism evidence="3 4">
    <name type="scientific">Streptosporangium carneum</name>
    <dbReference type="NCBI Taxonomy" id="47481"/>
    <lineage>
        <taxon>Bacteria</taxon>
        <taxon>Bacillati</taxon>
        <taxon>Actinomycetota</taxon>
        <taxon>Actinomycetes</taxon>
        <taxon>Streptosporangiales</taxon>
        <taxon>Streptosporangiaceae</taxon>
        <taxon>Streptosporangium</taxon>
    </lineage>
</organism>
<accession>A0A9W6I3S6</accession>
<dbReference type="Proteomes" id="UP001143474">
    <property type="component" value="Unassembled WGS sequence"/>
</dbReference>
<feature type="compositionally biased region" description="Gly residues" evidence="2">
    <location>
        <begin position="72"/>
        <end position="82"/>
    </location>
</feature>
<sequence length="107" mass="11444">MVLLATFGSLRWGELAALRRRYIDLEAGTVRVVASTTELKDGSVTIGPLKSAAGTRTVALPEVVILELWRSGGIGHGTGTEGRNGARKDRKPGREDLPDLAFRNESG</sequence>
<feature type="region of interest" description="Disordered" evidence="2">
    <location>
        <begin position="72"/>
        <end position="107"/>
    </location>
</feature>
<evidence type="ECO:0008006" key="5">
    <source>
        <dbReference type="Google" id="ProtNLM"/>
    </source>
</evidence>
<evidence type="ECO:0000313" key="3">
    <source>
        <dbReference type="EMBL" id="GLK10444.1"/>
    </source>
</evidence>
<dbReference type="EMBL" id="BSEV01000008">
    <property type="protein sequence ID" value="GLK10444.1"/>
    <property type="molecule type" value="Genomic_DNA"/>
</dbReference>
<reference evidence="3" key="2">
    <citation type="submission" date="2023-01" db="EMBL/GenBank/DDBJ databases">
        <authorList>
            <person name="Sun Q."/>
            <person name="Evtushenko L."/>
        </authorList>
    </citation>
    <scope>NUCLEOTIDE SEQUENCE</scope>
    <source>
        <strain evidence="3">VKM Ac-2007</strain>
    </source>
</reference>
<evidence type="ECO:0000256" key="2">
    <source>
        <dbReference type="SAM" id="MobiDB-lite"/>
    </source>
</evidence>
<dbReference type="GO" id="GO:0015074">
    <property type="term" value="P:DNA integration"/>
    <property type="evidence" value="ECO:0007669"/>
    <property type="project" value="InterPro"/>
</dbReference>
<dbReference type="GO" id="GO:0006310">
    <property type="term" value="P:DNA recombination"/>
    <property type="evidence" value="ECO:0007669"/>
    <property type="project" value="UniProtKB-KW"/>
</dbReference>
<reference evidence="3" key="1">
    <citation type="journal article" date="2014" name="Int. J. Syst. Evol. Microbiol.">
        <title>Complete genome sequence of Corynebacterium casei LMG S-19264T (=DSM 44701T), isolated from a smear-ripened cheese.</title>
        <authorList>
            <consortium name="US DOE Joint Genome Institute (JGI-PGF)"/>
            <person name="Walter F."/>
            <person name="Albersmeier A."/>
            <person name="Kalinowski J."/>
            <person name="Ruckert C."/>
        </authorList>
    </citation>
    <scope>NUCLEOTIDE SEQUENCE</scope>
    <source>
        <strain evidence="3">VKM Ac-2007</strain>
    </source>
</reference>
<keyword evidence="4" id="KW-1185">Reference proteome</keyword>
<dbReference type="InterPro" id="IPR011010">
    <property type="entry name" value="DNA_brk_join_enz"/>
</dbReference>
<comment type="caution">
    <text evidence="3">The sequence shown here is derived from an EMBL/GenBank/DDBJ whole genome shotgun (WGS) entry which is preliminary data.</text>
</comment>
<evidence type="ECO:0000313" key="4">
    <source>
        <dbReference type="Proteomes" id="UP001143474"/>
    </source>
</evidence>
<dbReference type="Gene3D" id="1.10.443.10">
    <property type="entry name" value="Intergrase catalytic core"/>
    <property type="match status" value="1"/>
</dbReference>
<dbReference type="InterPro" id="IPR013762">
    <property type="entry name" value="Integrase-like_cat_sf"/>
</dbReference>
<evidence type="ECO:0000256" key="1">
    <source>
        <dbReference type="ARBA" id="ARBA00023172"/>
    </source>
</evidence>
<keyword evidence="1" id="KW-0233">DNA recombination</keyword>
<dbReference type="AlphaFoldDB" id="A0A9W6I3S6"/>
<gene>
    <name evidence="3" type="ORF">GCM10017600_38500</name>
</gene>